<evidence type="ECO:0000313" key="4">
    <source>
        <dbReference type="Proteomes" id="UP000501802"/>
    </source>
</evidence>
<feature type="chain" id="PRO_5026256296" evidence="1">
    <location>
        <begin position="22"/>
        <end position="231"/>
    </location>
</feature>
<sequence length="231" mass="26423">MKPFPLYLITLFISFSTLVRAQPKGQWTYLFDGKSVEPLRGYRMSSFPTESWKIEDGALVAQTGVPNIDLVTKQPYKNFELTLDWKVSVAGNSGIFYYMNEEADKQVGNGNSSNWLDNFEMQILDDINFNDKAPIRSAGSLYDLIEPTHKQLKPVGEYNQARLIVNNNHVEHWLNGIKVVDYQIGSPELLDLISKSKFKNNPKFAKSTNGLIMIQHHGQKVWLRNIKVRSL</sequence>
<dbReference type="KEGG" id="spib:G8759_24975"/>
<gene>
    <name evidence="3" type="ORF">G8759_24975</name>
</gene>
<keyword evidence="4" id="KW-1185">Reference proteome</keyword>
<dbReference type="AlphaFoldDB" id="A0A6G9AT51"/>
<dbReference type="InterPro" id="IPR010496">
    <property type="entry name" value="AL/BT2_dom"/>
</dbReference>
<organism evidence="3 4">
    <name type="scientific">Spirosoma aureum</name>
    <dbReference type="NCBI Taxonomy" id="2692134"/>
    <lineage>
        <taxon>Bacteria</taxon>
        <taxon>Pseudomonadati</taxon>
        <taxon>Bacteroidota</taxon>
        <taxon>Cytophagia</taxon>
        <taxon>Cytophagales</taxon>
        <taxon>Cytophagaceae</taxon>
        <taxon>Spirosoma</taxon>
    </lineage>
</organism>
<feature type="signal peptide" evidence="1">
    <location>
        <begin position="1"/>
        <end position="21"/>
    </location>
</feature>
<dbReference type="GO" id="GO:0016787">
    <property type="term" value="F:hydrolase activity"/>
    <property type="evidence" value="ECO:0007669"/>
    <property type="project" value="InterPro"/>
</dbReference>
<evidence type="ECO:0000259" key="2">
    <source>
        <dbReference type="Pfam" id="PF06439"/>
    </source>
</evidence>
<proteinExistence type="predicted"/>
<dbReference type="Gene3D" id="2.60.120.560">
    <property type="entry name" value="Exo-inulinase, domain 1"/>
    <property type="match status" value="1"/>
</dbReference>
<name>A0A6G9AT51_9BACT</name>
<protein>
    <submittedName>
        <fullName evidence="3">DUF1080 domain-containing protein</fullName>
    </submittedName>
</protein>
<dbReference type="Proteomes" id="UP000501802">
    <property type="component" value="Chromosome"/>
</dbReference>
<dbReference type="RefSeq" id="WP_167214272.1">
    <property type="nucleotide sequence ID" value="NZ_CP050063.1"/>
</dbReference>
<evidence type="ECO:0000313" key="3">
    <source>
        <dbReference type="EMBL" id="QIP15651.1"/>
    </source>
</evidence>
<dbReference type="Pfam" id="PF06439">
    <property type="entry name" value="3keto-disac_hyd"/>
    <property type="match status" value="1"/>
</dbReference>
<reference evidence="3 4" key="1">
    <citation type="submission" date="2020-03" db="EMBL/GenBank/DDBJ databases">
        <authorList>
            <person name="Kim M.K."/>
        </authorList>
    </citation>
    <scope>NUCLEOTIDE SEQUENCE [LARGE SCALE GENOMIC DNA]</scope>
    <source>
        <strain evidence="3 4">BT328</strain>
    </source>
</reference>
<accession>A0A6G9AT51</accession>
<evidence type="ECO:0000256" key="1">
    <source>
        <dbReference type="SAM" id="SignalP"/>
    </source>
</evidence>
<dbReference type="EMBL" id="CP050063">
    <property type="protein sequence ID" value="QIP15651.1"/>
    <property type="molecule type" value="Genomic_DNA"/>
</dbReference>
<feature type="domain" description="3-keto-alpha-glucoside-1,2-lyase/3-keto-2-hydroxy-glucal hydratase" evidence="2">
    <location>
        <begin position="26"/>
        <end position="229"/>
    </location>
</feature>
<keyword evidence="1" id="KW-0732">Signal</keyword>